<gene>
    <name evidence="1" type="primary">orf207</name>
</gene>
<name>A0A3G1IW00_9EUKA</name>
<dbReference type="RefSeq" id="YP_009546151.1">
    <property type="nucleotide sequence ID" value="NC_040153.1"/>
</dbReference>
<proteinExistence type="predicted"/>
<dbReference type="EMBL" id="MF167426">
    <property type="protein sequence ID" value="ASQ40212.1"/>
    <property type="molecule type" value="Genomic_DNA"/>
</dbReference>
<geneLocation type="plastid" evidence="1"/>
<dbReference type="GeneID" id="38572732"/>
<accession>A0A3G1IW00</accession>
<dbReference type="AlphaFoldDB" id="A0A3G1IW00"/>
<reference evidence="1" key="1">
    <citation type="submission" date="2017-05" db="EMBL/GenBank/DDBJ databases">
        <title>Plastid comparative genomics reveals ancient divergence between Glaucophyte genera.</title>
        <authorList>
            <person name="Figueroa-Martinez F.J."/>
            <person name="Jackson C."/>
            <person name="Reyes-Prieto A."/>
        </authorList>
    </citation>
    <scope>NUCLEOTIDE SEQUENCE</scope>
    <source>
        <strain evidence="1">SAG 46.84</strain>
    </source>
</reference>
<protein>
    <submittedName>
        <fullName evidence="1">Uncharacterized protein</fullName>
    </submittedName>
</protein>
<organism evidence="1">
    <name type="scientific">Gloeochaete wittrockiana</name>
    <dbReference type="NCBI Taxonomy" id="38269"/>
    <lineage>
        <taxon>Eukaryota</taxon>
        <taxon>Glaucocystophyceae</taxon>
        <taxon>Gloeochaetales</taxon>
        <taxon>Gloeochaetaceae</taxon>
        <taxon>Gloeochaete</taxon>
    </lineage>
</organism>
<sequence length="125" mass="14458">MKTLNDVRQKINIYGGANYVHGLTRINFCSSSPPRWRTNLFCNEVNEDNNLLNFLFYFSDLTLDFTNLSFTSGRQRQIGGRRRRSLEGVHPNPVSILKIFPVELCLVKIFVPGLEKLIPVWQKLT</sequence>
<evidence type="ECO:0000313" key="1">
    <source>
        <dbReference type="EMBL" id="ASQ40212.1"/>
    </source>
</evidence>
<keyword evidence="1" id="KW-0934">Plastid</keyword>